<dbReference type="InterPro" id="IPR012337">
    <property type="entry name" value="RNaseH-like_sf"/>
</dbReference>
<name>A0A6N4Q9D6_9LEPT</name>
<dbReference type="OrthoDB" id="340621at2"/>
<proteinExistence type="predicted"/>
<gene>
    <name evidence="2" type="ORF">EHQ18_18360</name>
</gene>
<feature type="domain" description="Integrase catalytic" evidence="1">
    <location>
        <begin position="203"/>
        <end position="389"/>
    </location>
</feature>
<comment type="caution">
    <text evidence="2">The sequence shown here is derived from an EMBL/GenBank/DDBJ whole genome shotgun (WGS) entry which is preliminary data.</text>
</comment>
<keyword evidence="3" id="KW-1185">Reference proteome</keyword>
<evidence type="ECO:0000313" key="2">
    <source>
        <dbReference type="EMBL" id="TGK67062.1"/>
    </source>
</evidence>
<sequence>MKQLDIGIVMPLFRDWKLAREAGTRSEVGQIVRRAVDSLGLARPQIYNIFNRLLEGESIFSVAKVERKKTGSRLGVAEIALRELEIYEITKLMFAGEVQHEQAKTGTGKDRDLRTVGFALNRKYGKSMEFAIEQAERLGTIRKGIWDRFKLGRALNERGITRKQMSKPLASVTWMATYSNQFWMFDASPLNAVYLEPGKESRISIRPDIESGLTRIYEGSKEATLRKVHIYVAVDVYSKAFYAYAYAPIAKGKESTHGGENSTDWHDFLSRAFLEKDDGYIPIQGTPERVYTDKHTAFESLSGFFSRLDIIQESHFPGHSKAKGPIESRISAIKRCCETMAVRGMIRNLDEFNLLLYRYQVSRNSKLKSYEKWLKSANEKPIKAVTKQNLTDASIKEEIRKINAYGCIEIEATQYLLRYPNGQVVSDRTREAVKVYRNSRGGFEVLTCDGIRLTADPAGPIGREPGSFKNVGDRDGLTETSRIKNRKKVLSSAKAAEKTLVLSDALPDLPEVPYGKLHVSKEHRQTHTPMAPEKFESTDDAFEWMLNELGHTEESLEELSMKLADERDENLSIGAIVLQLLRSSKRKIGYIPAQEVYDTIEIIRDTFPEVSK</sequence>
<dbReference type="PROSITE" id="PS50994">
    <property type="entry name" value="INTEGRASE"/>
    <property type="match status" value="1"/>
</dbReference>
<organism evidence="2 3">
    <name type="scientific">Leptospira kanakyensis</name>
    <dbReference type="NCBI Taxonomy" id="2484968"/>
    <lineage>
        <taxon>Bacteria</taxon>
        <taxon>Pseudomonadati</taxon>
        <taxon>Spirochaetota</taxon>
        <taxon>Spirochaetia</taxon>
        <taxon>Leptospirales</taxon>
        <taxon>Leptospiraceae</taxon>
        <taxon>Leptospira</taxon>
    </lineage>
</organism>
<protein>
    <submittedName>
        <fullName evidence="2">Transposase</fullName>
    </submittedName>
</protein>
<evidence type="ECO:0000259" key="1">
    <source>
        <dbReference type="PROSITE" id="PS50994"/>
    </source>
</evidence>
<dbReference type="SUPFAM" id="SSF53098">
    <property type="entry name" value="Ribonuclease H-like"/>
    <property type="match status" value="1"/>
</dbReference>
<reference evidence="2" key="1">
    <citation type="journal article" date="2019" name="PLoS Negl. Trop. Dis.">
        <title>Revisiting the worldwide diversity of Leptospira species in the environment.</title>
        <authorList>
            <person name="Vincent A.T."/>
            <person name="Schiettekatte O."/>
            <person name="Bourhy P."/>
            <person name="Veyrier F.J."/>
            <person name="Picardeau M."/>
        </authorList>
    </citation>
    <scope>NUCLEOTIDE SEQUENCE [LARGE SCALE GENOMIC DNA]</scope>
    <source>
        <strain evidence="2">201800293</strain>
    </source>
</reference>
<dbReference type="GO" id="GO:0015074">
    <property type="term" value="P:DNA integration"/>
    <property type="evidence" value="ECO:0007669"/>
    <property type="project" value="InterPro"/>
</dbReference>
<dbReference type="Proteomes" id="UP000297239">
    <property type="component" value="Unassembled WGS sequence"/>
</dbReference>
<dbReference type="Gene3D" id="3.30.420.10">
    <property type="entry name" value="Ribonuclease H-like superfamily/Ribonuclease H"/>
    <property type="match status" value="1"/>
</dbReference>
<evidence type="ECO:0000313" key="3">
    <source>
        <dbReference type="Proteomes" id="UP000297239"/>
    </source>
</evidence>
<accession>A0A6N4Q9D6</accession>
<dbReference type="EMBL" id="RQFF01000037">
    <property type="protein sequence ID" value="TGK67062.1"/>
    <property type="molecule type" value="Genomic_DNA"/>
</dbReference>
<dbReference type="AlphaFoldDB" id="A0A6N4Q9D6"/>
<dbReference type="InterPro" id="IPR001584">
    <property type="entry name" value="Integrase_cat-core"/>
</dbReference>
<dbReference type="GO" id="GO:0003676">
    <property type="term" value="F:nucleic acid binding"/>
    <property type="evidence" value="ECO:0007669"/>
    <property type="project" value="InterPro"/>
</dbReference>
<dbReference type="InterPro" id="IPR036397">
    <property type="entry name" value="RNaseH_sf"/>
</dbReference>
<dbReference type="RefSeq" id="WP_135636436.1">
    <property type="nucleotide sequence ID" value="NZ_RQFE01000031.1"/>
</dbReference>